<evidence type="ECO:0000313" key="4">
    <source>
        <dbReference type="Proteomes" id="UP001277761"/>
    </source>
</evidence>
<dbReference type="SUPFAM" id="SSF56317">
    <property type="entry name" value="Carbon-nitrogen hydrolase"/>
    <property type="match status" value="1"/>
</dbReference>
<sequence>MPELTIAAAAAPFTRDLDADLATIGRLIADARARGVGLLVLPEAALGGYVESLHGDVDDPPPALDADGPELRAVAELAGEMVVAVGFCERGAPDAGTGVPGAPAATAHGGVRHNVAALVSGGEVLGVHRKLHMPLDEGRFTTPGRELRAFDTPVGRIGMLICYDKAFPEAARTLALDGADVLCFLSAWPCSATNAAERLEDDRQWRRAELWDRARAAENSMVVASANQTGSFGALRFLGGSRITNPNGDVVAATGPEGGLAVASFDLPATLARARRALSPVRDLRPDAYAVPHPIPHDAPAPAAA</sequence>
<dbReference type="EMBL" id="JAXAVX010000023">
    <property type="protein sequence ID" value="MDX8153869.1"/>
    <property type="molecule type" value="Genomic_DNA"/>
</dbReference>
<dbReference type="Pfam" id="PF00795">
    <property type="entry name" value="CN_hydrolase"/>
    <property type="match status" value="1"/>
</dbReference>
<dbReference type="PROSITE" id="PS50263">
    <property type="entry name" value="CN_HYDROLASE"/>
    <property type="match status" value="1"/>
</dbReference>
<dbReference type="InterPro" id="IPR036526">
    <property type="entry name" value="C-N_Hydrolase_sf"/>
</dbReference>
<accession>A0ABU4VQE7</accession>
<dbReference type="RefSeq" id="WP_319956018.1">
    <property type="nucleotide sequence ID" value="NZ_JAXAVX010000023.1"/>
</dbReference>
<evidence type="ECO:0000259" key="2">
    <source>
        <dbReference type="PROSITE" id="PS50263"/>
    </source>
</evidence>
<dbReference type="Proteomes" id="UP001277761">
    <property type="component" value="Unassembled WGS sequence"/>
</dbReference>
<protein>
    <submittedName>
        <fullName evidence="3">Carbon-nitrogen hydrolase family protein</fullName>
    </submittedName>
</protein>
<dbReference type="PANTHER" id="PTHR43674">
    <property type="entry name" value="NITRILASE C965.09-RELATED"/>
    <property type="match status" value="1"/>
</dbReference>
<feature type="domain" description="CN hydrolase" evidence="2">
    <location>
        <begin position="4"/>
        <end position="267"/>
    </location>
</feature>
<dbReference type="GO" id="GO:0016787">
    <property type="term" value="F:hydrolase activity"/>
    <property type="evidence" value="ECO:0007669"/>
    <property type="project" value="UniProtKB-KW"/>
</dbReference>
<dbReference type="CDD" id="cd07197">
    <property type="entry name" value="nitrilase"/>
    <property type="match status" value="1"/>
</dbReference>
<dbReference type="Gene3D" id="3.60.110.10">
    <property type="entry name" value="Carbon-nitrogen hydrolase"/>
    <property type="match status" value="1"/>
</dbReference>
<dbReference type="InterPro" id="IPR050345">
    <property type="entry name" value="Aliph_Amidase/BUP"/>
</dbReference>
<gene>
    <name evidence="3" type="ORF">SK069_19885</name>
</gene>
<dbReference type="InterPro" id="IPR003010">
    <property type="entry name" value="C-N_Hydrolase"/>
</dbReference>
<proteinExistence type="predicted"/>
<name>A0ABU4VQE7_9ACTN</name>
<keyword evidence="4" id="KW-1185">Reference proteome</keyword>
<evidence type="ECO:0000256" key="1">
    <source>
        <dbReference type="ARBA" id="ARBA00022801"/>
    </source>
</evidence>
<comment type="caution">
    <text evidence="3">The sequence shown here is derived from an EMBL/GenBank/DDBJ whole genome shotgun (WGS) entry which is preliminary data.</text>
</comment>
<organism evidence="3 4">
    <name type="scientific">Patulibacter brassicae</name>
    <dbReference type="NCBI Taxonomy" id="1705717"/>
    <lineage>
        <taxon>Bacteria</taxon>
        <taxon>Bacillati</taxon>
        <taxon>Actinomycetota</taxon>
        <taxon>Thermoleophilia</taxon>
        <taxon>Solirubrobacterales</taxon>
        <taxon>Patulibacteraceae</taxon>
        <taxon>Patulibacter</taxon>
    </lineage>
</organism>
<evidence type="ECO:0000313" key="3">
    <source>
        <dbReference type="EMBL" id="MDX8153869.1"/>
    </source>
</evidence>
<reference evidence="3 4" key="1">
    <citation type="submission" date="2023-11" db="EMBL/GenBank/DDBJ databases">
        <authorList>
            <person name="Xu M."/>
            <person name="Jiang T."/>
        </authorList>
    </citation>
    <scope>NUCLEOTIDE SEQUENCE [LARGE SCALE GENOMIC DNA]</scope>
    <source>
        <strain evidence="3 4">SD</strain>
    </source>
</reference>
<dbReference type="PANTHER" id="PTHR43674:SF16">
    <property type="entry name" value="CARBON-NITROGEN FAMILY, PUTATIVE (AFU_ORTHOLOGUE AFUA_5G02350)-RELATED"/>
    <property type="match status" value="1"/>
</dbReference>
<keyword evidence="1 3" id="KW-0378">Hydrolase</keyword>